<protein>
    <submittedName>
        <fullName evidence="3">Amino acid adenylation domain-containing protein</fullName>
    </submittedName>
</protein>
<dbReference type="InterPro" id="IPR000873">
    <property type="entry name" value="AMP-dep_synth/lig_dom"/>
</dbReference>
<dbReference type="Gene3D" id="3.30.300.30">
    <property type="match status" value="1"/>
</dbReference>
<feature type="domain" description="AMP-binding enzyme C-terminal" evidence="2">
    <location>
        <begin position="435"/>
        <end position="507"/>
    </location>
</feature>
<sequence>MSVHHRNLYGQFASAASRHDGHTALEVGGHKLTYRQLLGAADALAARLISSHAGADGRVPRRIGLLSNRSIGSYVGYLAVLRTGATVVPLNPDYPPGRNAAIAEAADLGLLITDPHPATGELTVPKLTLSPEEVAGLAAEAAPADLPECPAAPDDVAYIVFTSGSTGTPKGVPVLHRSVTAYVDYVSGLYDVGPGSRCSQTFDLSFDGSVYDLFVTWYRGGTLVVPQRSQLLSPVSFVNSARITHWWSVPSLVSFADRLGTLKPGSMPTLRRSLFGGEPLSLTSARLWRAAAPNSTIDNLYGPTELTCTCVGYRLPDDTADWPESPNGTVPIGSCYPTVDHLVLDEDGEPAEDGELCLRGVQRFPGYLDPADNAGRFLWTGDDGTARPRPGDSAPTDESWYRTGDRVVRIDGQLVHLGRTDHQVHIRGYRIELGEIEALLRRHPGVRDAIVIAVTGRNGEQDLEAAVTASHDDTESMYRTLSARLPSYMLPRRITTLEQLPLNPNGKVDRKALATALEEHRS</sequence>
<reference evidence="3" key="2">
    <citation type="journal article" date="2023" name="Int. J. Syst. Evol. Microbiol.">
        <title>Streptomyces marispadix sp. nov., isolated from marine beach sediment of the Northern Coast of Portugal.</title>
        <authorList>
            <person name="dos Santos J.D.N."/>
            <person name="Vitorino I.R."/>
            <person name="Kallscheuer N."/>
            <person name="Srivastava A."/>
            <person name="Krautwurst S."/>
            <person name="Marz M."/>
            <person name="Jogler C."/>
            <person name="Lobo Da Cunha A."/>
            <person name="Catita J."/>
            <person name="Goncalves H."/>
            <person name="Gonzalez I."/>
            <person name="Reyes F."/>
            <person name="Lage O.M."/>
        </authorList>
    </citation>
    <scope>NUCLEOTIDE SEQUENCE</scope>
    <source>
        <strain evidence="3">M600PL45_2</strain>
    </source>
</reference>
<gene>
    <name evidence="3" type="ORF">MMA15_18850</name>
</gene>
<evidence type="ECO:0000259" key="2">
    <source>
        <dbReference type="Pfam" id="PF13193"/>
    </source>
</evidence>
<organism evidence="3 4">
    <name type="scientific">Streptomyces marispadix</name>
    <dbReference type="NCBI Taxonomy" id="2922868"/>
    <lineage>
        <taxon>Bacteria</taxon>
        <taxon>Bacillati</taxon>
        <taxon>Actinomycetota</taxon>
        <taxon>Actinomycetes</taxon>
        <taxon>Kitasatosporales</taxon>
        <taxon>Streptomycetaceae</taxon>
        <taxon>Streptomyces</taxon>
    </lineage>
</organism>
<comment type="caution">
    <text evidence="3">The sequence shown here is derived from an EMBL/GenBank/DDBJ whole genome shotgun (WGS) entry which is preliminary data.</text>
</comment>
<evidence type="ECO:0000313" key="3">
    <source>
        <dbReference type="EMBL" id="MCH6162369.1"/>
    </source>
</evidence>
<dbReference type="NCBIfam" id="TIGR01733">
    <property type="entry name" value="AA-adenyl-dom"/>
    <property type="match status" value="1"/>
</dbReference>
<dbReference type="Pfam" id="PF00501">
    <property type="entry name" value="AMP-binding"/>
    <property type="match status" value="1"/>
</dbReference>
<dbReference type="InterPro" id="IPR020845">
    <property type="entry name" value="AMP-binding_CS"/>
</dbReference>
<dbReference type="Gene3D" id="3.40.50.12780">
    <property type="entry name" value="N-terminal domain of ligase-like"/>
    <property type="match status" value="1"/>
</dbReference>
<keyword evidence="4" id="KW-1185">Reference proteome</keyword>
<reference evidence="3" key="1">
    <citation type="submission" date="2022-03" db="EMBL/GenBank/DDBJ databases">
        <authorList>
            <person name="Santos J.D.N."/>
            <person name="Kallscheuer N."/>
            <person name="Jogler C."/>
            <person name="Lage O.M."/>
        </authorList>
    </citation>
    <scope>NUCLEOTIDE SEQUENCE</scope>
    <source>
        <strain evidence="3">M600PL45_2</strain>
    </source>
</reference>
<evidence type="ECO:0000259" key="1">
    <source>
        <dbReference type="Pfam" id="PF00501"/>
    </source>
</evidence>
<name>A0ABS9T1I6_9ACTN</name>
<dbReference type="Pfam" id="PF13193">
    <property type="entry name" value="AMP-binding_C"/>
    <property type="match status" value="1"/>
</dbReference>
<dbReference type="EMBL" id="JAKWJU010000002">
    <property type="protein sequence ID" value="MCH6162369.1"/>
    <property type="molecule type" value="Genomic_DNA"/>
</dbReference>
<evidence type="ECO:0000313" key="4">
    <source>
        <dbReference type="Proteomes" id="UP001166784"/>
    </source>
</evidence>
<dbReference type="PROSITE" id="PS00455">
    <property type="entry name" value="AMP_BINDING"/>
    <property type="match status" value="1"/>
</dbReference>
<dbReference type="PANTHER" id="PTHR45527">
    <property type="entry name" value="NONRIBOSOMAL PEPTIDE SYNTHETASE"/>
    <property type="match status" value="1"/>
</dbReference>
<dbReference type="InterPro" id="IPR042099">
    <property type="entry name" value="ANL_N_sf"/>
</dbReference>
<feature type="domain" description="AMP-dependent synthetase/ligase" evidence="1">
    <location>
        <begin position="13"/>
        <end position="368"/>
    </location>
</feature>
<dbReference type="PANTHER" id="PTHR45527:SF1">
    <property type="entry name" value="FATTY ACID SYNTHASE"/>
    <property type="match status" value="1"/>
</dbReference>
<accession>A0ABS9T1I6</accession>
<dbReference type="InterPro" id="IPR045851">
    <property type="entry name" value="AMP-bd_C_sf"/>
</dbReference>
<dbReference type="RefSeq" id="WP_241061296.1">
    <property type="nucleotide sequence ID" value="NZ_JAKWJU010000002.1"/>
</dbReference>
<dbReference type="Proteomes" id="UP001166784">
    <property type="component" value="Unassembled WGS sequence"/>
</dbReference>
<dbReference type="SUPFAM" id="SSF56801">
    <property type="entry name" value="Acetyl-CoA synthetase-like"/>
    <property type="match status" value="1"/>
</dbReference>
<dbReference type="InterPro" id="IPR010071">
    <property type="entry name" value="AA_adenyl_dom"/>
</dbReference>
<proteinExistence type="predicted"/>
<dbReference type="InterPro" id="IPR025110">
    <property type="entry name" value="AMP-bd_C"/>
</dbReference>